<dbReference type="InterPro" id="IPR036918">
    <property type="entry name" value="Pyrv_Knase_C_sf"/>
</dbReference>
<dbReference type="GO" id="GO:0000287">
    <property type="term" value="F:magnesium ion binding"/>
    <property type="evidence" value="ECO:0007669"/>
    <property type="project" value="InterPro"/>
</dbReference>
<dbReference type="GO" id="GO:0030955">
    <property type="term" value="F:potassium ion binding"/>
    <property type="evidence" value="ECO:0007669"/>
    <property type="project" value="InterPro"/>
</dbReference>
<dbReference type="InterPro" id="IPR015795">
    <property type="entry name" value="Pyrv_Knase_C"/>
</dbReference>
<evidence type="ECO:0000313" key="2">
    <source>
        <dbReference type="EMBL" id="CAA9431546.1"/>
    </source>
</evidence>
<dbReference type="EC" id="2.7.1.40" evidence="2"/>
<reference evidence="2" key="1">
    <citation type="submission" date="2020-02" db="EMBL/GenBank/DDBJ databases">
        <authorList>
            <person name="Meier V. D."/>
        </authorList>
    </citation>
    <scope>NUCLEOTIDE SEQUENCE</scope>
    <source>
        <strain evidence="2">AVDCRST_MAG64</strain>
    </source>
</reference>
<dbReference type="Pfam" id="PF02887">
    <property type="entry name" value="PK_C"/>
    <property type="match status" value="1"/>
</dbReference>
<sequence length="192" mass="20612">DAVMLSGETSVGKFPVVTVHTMAHIADTTEKYIASVPEQAHGAKLNLKTMHLSVAVARGVWQIVKDLKCKLVVIWSQTGSTARIFSKHRFPIPIIALSSDPRALRRMALHYGVYAQEMKPPGDMAALVDMVDRYVQEKKVAEAGDRIVVVAGSSLGTPSTMNGVVIHTLGESWLTAGSPGAQPQLAIGIENT</sequence>
<evidence type="ECO:0000259" key="1">
    <source>
        <dbReference type="Pfam" id="PF02887"/>
    </source>
</evidence>
<dbReference type="SUPFAM" id="SSF52935">
    <property type="entry name" value="PK C-terminal domain-like"/>
    <property type="match status" value="1"/>
</dbReference>
<feature type="non-terminal residue" evidence="2">
    <location>
        <position position="1"/>
    </location>
</feature>
<dbReference type="Gene3D" id="3.40.1380.20">
    <property type="entry name" value="Pyruvate kinase, C-terminal domain"/>
    <property type="match status" value="1"/>
</dbReference>
<keyword evidence="2" id="KW-0670">Pyruvate</keyword>
<dbReference type="EMBL" id="CADCUQ010000814">
    <property type="protein sequence ID" value="CAA9431546.1"/>
    <property type="molecule type" value="Genomic_DNA"/>
</dbReference>
<dbReference type="PANTHER" id="PTHR11817">
    <property type="entry name" value="PYRUVATE KINASE"/>
    <property type="match status" value="1"/>
</dbReference>
<gene>
    <name evidence="2" type="ORF">AVDCRST_MAG64-3530</name>
</gene>
<organism evidence="2">
    <name type="scientific">uncultured Phycisphaerae bacterium</name>
    <dbReference type="NCBI Taxonomy" id="904963"/>
    <lineage>
        <taxon>Bacteria</taxon>
        <taxon>Pseudomonadati</taxon>
        <taxon>Planctomycetota</taxon>
        <taxon>Phycisphaerae</taxon>
        <taxon>environmental samples</taxon>
    </lineage>
</organism>
<feature type="domain" description="Pyruvate kinase C-terminal" evidence="1">
    <location>
        <begin position="55"/>
        <end position="167"/>
    </location>
</feature>
<protein>
    <submittedName>
        <fullName evidence="2">Pyruvate kinase</fullName>
        <ecNumber evidence="2">2.7.1.40</ecNumber>
    </submittedName>
</protein>
<keyword evidence="2" id="KW-0418">Kinase</keyword>
<dbReference type="AlphaFoldDB" id="A0A6J4Q8Y2"/>
<accession>A0A6J4Q8Y2</accession>
<keyword evidence="2" id="KW-0808">Transferase</keyword>
<dbReference type="GO" id="GO:0016301">
    <property type="term" value="F:kinase activity"/>
    <property type="evidence" value="ECO:0007669"/>
    <property type="project" value="UniProtKB-KW"/>
</dbReference>
<dbReference type="GO" id="GO:0004743">
    <property type="term" value="F:pyruvate kinase activity"/>
    <property type="evidence" value="ECO:0007669"/>
    <property type="project" value="UniProtKB-EC"/>
</dbReference>
<proteinExistence type="predicted"/>
<name>A0A6J4Q8Y2_9BACT</name>
<dbReference type="InterPro" id="IPR001697">
    <property type="entry name" value="Pyr_Knase"/>
</dbReference>